<dbReference type="Proteomes" id="UP000636709">
    <property type="component" value="Unassembled WGS sequence"/>
</dbReference>
<reference evidence="9" key="1">
    <citation type="submission" date="2020-07" db="EMBL/GenBank/DDBJ databases">
        <title>Genome sequence and genetic diversity analysis of an under-domesticated orphan crop, white fonio (Digitaria exilis).</title>
        <authorList>
            <person name="Bennetzen J.L."/>
            <person name="Chen S."/>
            <person name="Ma X."/>
            <person name="Wang X."/>
            <person name="Yssel A.E.J."/>
            <person name="Chaluvadi S.R."/>
            <person name="Johnson M."/>
            <person name="Gangashetty P."/>
            <person name="Hamidou F."/>
            <person name="Sanogo M.D."/>
            <person name="Zwaenepoel A."/>
            <person name="Wallace J."/>
            <person name="Van De Peer Y."/>
            <person name="Van Deynze A."/>
        </authorList>
    </citation>
    <scope>NUCLEOTIDE SEQUENCE</scope>
    <source>
        <tissue evidence="9">Leaves</tissue>
    </source>
</reference>
<dbReference type="GO" id="GO:0071555">
    <property type="term" value="P:cell wall organization"/>
    <property type="evidence" value="ECO:0007669"/>
    <property type="project" value="UniProtKB-KW"/>
</dbReference>
<dbReference type="InterPro" id="IPR013320">
    <property type="entry name" value="ConA-like_dom_sf"/>
</dbReference>
<dbReference type="InterPro" id="IPR044791">
    <property type="entry name" value="Beta-glucanase/XTH"/>
</dbReference>
<dbReference type="Pfam" id="PF00722">
    <property type="entry name" value="Glyco_hydro_16"/>
    <property type="match status" value="2"/>
</dbReference>
<comment type="subcellular location">
    <subcellularLocation>
        <location evidence="7">Secreted</location>
        <location evidence="7">Cell wall</location>
    </subcellularLocation>
    <subcellularLocation>
        <location evidence="7">Secreted</location>
        <location evidence="7">Extracellular space</location>
        <location evidence="7">Apoplast</location>
    </subcellularLocation>
</comment>
<dbReference type="SUPFAM" id="SSF49899">
    <property type="entry name" value="Concanavalin A-like lectins/glucanases"/>
    <property type="match status" value="1"/>
</dbReference>
<keyword evidence="10" id="KW-1185">Reference proteome</keyword>
<dbReference type="Gene3D" id="2.60.120.200">
    <property type="match status" value="1"/>
</dbReference>
<keyword evidence="4 7" id="KW-0326">Glycosidase</keyword>
<comment type="function">
    <text evidence="7">Catalyzes xyloglucan endohydrolysis (XEH) and/or endotransglycosylation (XET). Cleaves and religates xyloglucan polymers, an essential constituent of the primary cell wall, and thereby participates in cell wall construction of growing tissues.</text>
</comment>
<keyword evidence="7" id="KW-0961">Cell wall biogenesis/degradation</keyword>
<dbReference type="PANTHER" id="PTHR31062">
    <property type="entry name" value="XYLOGLUCAN ENDOTRANSGLUCOSYLASE/HYDROLASE PROTEIN 8-RELATED"/>
    <property type="match status" value="1"/>
</dbReference>
<feature type="glycosylation site" description="N-linked (GlcNAc...) asparagine" evidence="6">
    <location>
        <position position="100"/>
    </location>
</feature>
<evidence type="ECO:0000256" key="5">
    <source>
        <dbReference type="PIRSR" id="PIRSR005604-1"/>
    </source>
</evidence>
<gene>
    <name evidence="9" type="ORF">HU200_052567</name>
</gene>
<dbReference type="InterPro" id="IPR016455">
    <property type="entry name" value="XTH"/>
</dbReference>
<dbReference type="PIRSF" id="PIRSF005604">
    <property type="entry name" value="XET"/>
    <property type="match status" value="1"/>
</dbReference>
<feature type="active site" description="Nucleophile" evidence="5">
    <location>
        <position position="92"/>
    </location>
</feature>
<evidence type="ECO:0000256" key="6">
    <source>
        <dbReference type="PIRSR" id="PIRSR005604-2"/>
    </source>
</evidence>
<comment type="PTM">
    <text evidence="7">Contains at least one intrachain disulfide bond essential for its enzymatic activity.</text>
</comment>
<dbReference type="CDD" id="cd02176">
    <property type="entry name" value="GH16_XET"/>
    <property type="match status" value="1"/>
</dbReference>
<name>A0A835AJ16_9POAL</name>
<keyword evidence="3" id="KW-1015">Disulfide bond</keyword>
<protein>
    <recommendedName>
        <fullName evidence="7">Xyloglucan endotransglucosylase/hydrolase</fullName>
        <ecNumber evidence="7">2.4.1.207</ecNumber>
    </recommendedName>
</protein>
<evidence type="ECO:0000259" key="8">
    <source>
        <dbReference type="PROSITE" id="PS51762"/>
    </source>
</evidence>
<dbReference type="OrthoDB" id="4781at2759"/>
<keyword evidence="7" id="KW-0052">Apoplast</keyword>
<keyword evidence="1 7" id="KW-0808">Transferase</keyword>
<dbReference type="AlphaFoldDB" id="A0A835AJ16"/>
<dbReference type="InterPro" id="IPR000757">
    <property type="entry name" value="Beta-glucanase-like"/>
</dbReference>
<dbReference type="Pfam" id="PF06955">
    <property type="entry name" value="XET_C"/>
    <property type="match status" value="1"/>
</dbReference>
<keyword evidence="7" id="KW-0732">Signal</keyword>
<dbReference type="GO" id="GO:0048046">
    <property type="term" value="C:apoplast"/>
    <property type="evidence" value="ECO:0007669"/>
    <property type="project" value="UniProtKB-SubCell"/>
</dbReference>
<dbReference type="GO" id="GO:0016762">
    <property type="term" value="F:xyloglucan:xyloglucosyl transferase activity"/>
    <property type="evidence" value="ECO:0007669"/>
    <property type="project" value="UniProtKB-EC"/>
</dbReference>
<keyword evidence="7" id="KW-0964">Secreted</keyword>
<feature type="chain" id="PRO_5033100161" description="Xyloglucan endotransglucosylase/hydrolase" evidence="7">
    <location>
        <begin position="28"/>
        <end position="316"/>
    </location>
</feature>
<proteinExistence type="inferred from homology"/>
<evidence type="ECO:0000256" key="3">
    <source>
        <dbReference type="ARBA" id="ARBA00023157"/>
    </source>
</evidence>
<dbReference type="PROSITE" id="PS51762">
    <property type="entry name" value="GH16_2"/>
    <property type="match status" value="1"/>
</dbReference>
<dbReference type="GO" id="GO:0004553">
    <property type="term" value="F:hydrolase activity, hydrolyzing O-glycosyl compounds"/>
    <property type="evidence" value="ECO:0007669"/>
    <property type="project" value="InterPro"/>
</dbReference>
<dbReference type="EMBL" id="JACEFO010002292">
    <property type="protein sequence ID" value="KAF8667939.1"/>
    <property type="molecule type" value="Genomic_DNA"/>
</dbReference>
<dbReference type="GO" id="GO:0010411">
    <property type="term" value="P:xyloglucan metabolic process"/>
    <property type="evidence" value="ECO:0007669"/>
    <property type="project" value="InterPro"/>
</dbReference>
<comment type="similarity">
    <text evidence="7">Belongs to the glycosyl hydrolase 16 family.</text>
</comment>
<evidence type="ECO:0000256" key="2">
    <source>
        <dbReference type="ARBA" id="ARBA00022801"/>
    </source>
</evidence>
<evidence type="ECO:0000256" key="1">
    <source>
        <dbReference type="ARBA" id="ARBA00022679"/>
    </source>
</evidence>
<sequence>MGSPAKSVLVAAVALVAVVLEIGLVGANFQDDCDITWEPQNAKMDEGGNHLTLSLKQFIFGSVSTRIKLVKGNSAGTVTTYYTSSIGDNHDEIDYEFLGNVSGQPYTVHTNVFADGVGQKEMQFRPWFDPTADYHNYTIFWNECMIVYVLLFLAYSPYQKTIGRLDNMADIDSCARRCSWFIDSIPIRVFRNYSAQGVPFPTRRQMYAFSSIWAAEDWATQGGRVKTDWTKAPFVAEYRDINLQVCDCSSYGGDAGCPESCASPSNWYAALDLCQLSKAQLRQMRAVQLGYTIYDYCADSERYNGTEPPECGMPQY</sequence>
<keyword evidence="7" id="KW-0134">Cell wall</keyword>
<evidence type="ECO:0000256" key="4">
    <source>
        <dbReference type="ARBA" id="ARBA00023295"/>
    </source>
</evidence>
<dbReference type="GO" id="GO:0042546">
    <property type="term" value="P:cell wall biogenesis"/>
    <property type="evidence" value="ECO:0007669"/>
    <property type="project" value="InterPro"/>
</dbReference>
<keyword evidence="2 7" id="KW-0378">Hydrolase</keyword>
<evidence type="ECO:0000313" key="10">
    <source>
        <dbReference type="Proteomes" id="UP000636709"/>
    </source>
</evidence>
<feature type="signal peptide" evidence="7">
    <location>
        <begin position="1"/>
        <end position="27"/>
    </location>
</feature>
<dbReference type="EC" id="2.4.1.207" evidence="7"/>
<evidence type="ECO:0000256" key="7">
    <source>
        <dbReference type="RuleBase" id="RU361120"/>
    </source>
</evidence>
<accession>A0A835AJ16</accession>
<comment type="caution">
    <text evidence="9">The sequence shown here is derived from an EMBL/GenBank/DDBJ whole genome shotgun (WGS) entry which is preliminary data.</text>
</comment>
<dbReference type="InterPro" id="IPR010713">
    <property type="entry name" value="XET_C"/>
</dbReference>
<feature type="domain" description="GH16" evidence="8">
    <location>
        <begin position="1"/>
        <end position="238"/>
    </location>
</feature>
<feature type="active site" description="Proton donor" evidence="5">
    <location>
        <position position="96"/>
    </location>
</feature>
<evidence type="ECO:0000313" key="9">
    <source>
        <dbReference type="EMBL" id="KAF8667939.1"/>
    </source>
</evidence>
<organism evidence="9 10">
    <name type="scientific">Digitaria exilis</name>
    <dbReference type="NCBI Taxonomy" id="1010633"/>
    <lineage>
        <taxon>Eukaryota</taxon>
        <taxon>Viridiplantae</taxon>
        <taxon>Streptophyta</taxon>
        <taxon>Embryophyta</taxon>
        <taxon>Tracheophyta</taxon>
        <taxon>Spermatophyta</taxon>
        <taxon>Magnoliopsida</taxon>
        <taxon>Liliopsida</taxon>
        <taxon>Poales</taxon>
        <taxon>Poaceae</taxon>
        <taxon>PACMAD clade</taxon>
        <taxon>Panicoideae</taxon>
        <taxon>Panicodae</taxon>
        <taxon>Paniceae</taxon>
        <taxon>Anthephorinae</taxon>
        <taxon>Digitaria</taxon>
    </lineage>
</organism>